<name>A0ABQ8DHK4_BRANA</name>
<sequence length="67" mass="7520">MRHNALTKQCNPNTLKMLNEAKRLVVLAIALIGDWKQEIYNKIAMCRGFTILITSAKLATICSMKPS</sequence>
<evidence type="ECO:0000313" key="1">
    <source>
        <dbReference type="EMBL" id="KAH0928668.1"/>
    </source>
</evidence>
<organism evidence="1 2">
    <name type="scientific">Brassica napus</name>
    <name type="common">Rape</name>
    <dbReference type="NCBI Taxonomy" id="3708"/>
    <lineage>
        <taxon>Eukaryota</taxon>
        <taxon>Viridiplantae</taxon>
        <taxon>Streptophyta</taxon>
        <taxon>Embryophyta</taxon>
        <taxon>Tracheophyta</taxon>
        <taxon>Spermatophyta</taxon>
        <taxon>Magnoliopsida</taxon>
        <taxon>eudicotyledons</taxon>
        <taxon>Gunneridae</taxon>
        <taxon>Pentapetalae</taxon>
        <taxon>rosids</taxon>
        <taxon>malvids</taxon>
        <taxon>Brassicales</taxon>
        <taxon>Brassicaceae</taxon>
        <taxon>Brassiceae</taxon>
        <taxon>Brassica</taxon>
    </lineage>
</organism>
<dbReference type="EMBL" id="JAGKQM010000004">
    <property type="protein sequence ID" value="KAH0928668.1"/>
    <property type="molecule type" value="Genomic_DNA"/>
</dbReference>
<dbReference type="Proteomes" id="UP000824890">
    <property type="component" value="Unassembled WGS sequence"/>
</dbReference>
<reference evidence="1 2" key="1">
    <citation type="submission" date="2021-05" db="EMBL/GenBank/DDBJ databases">
        <title>Genome Assembly of Synthetic Allotetraploid Brassica napus Reveals Homoeologous Exchanges between Subgenomes.</title>
        <authorList>
            <person name="Davis J.T."/>
        </authorList>
    </citation>
    <scope>NUCLEOTIDE SEQUENCE [LARGE SCALE GENOMIC DNA]</scope>
    <source>
        <strain evidence="2">cv. Da-Ae</strain>
        <tissue evidence="1">Seedling</tissue>
    </source>
</reference>
<comment type="caution">
    <text evidence="1">The sequence shown here is derived from an EMBL/GenBank/DDBJ whole genome shotgun (WGS) entry which is preliminary data.</text>
</comment>
<gene>
    <name evidence="1" type="ORF">HID58_014395</name>
</gene>
<evidence type="ECO:0000313" key="2">
    <source>
        <dbReference type="Proteomes" id="UP000824890"/>
    </source>
</evidence>
<proteinExistence type="predicted"/>
<protein>
    <submittedName>
        <fullName evidence="1">Uncharacterized protein</fullName>
    </submittedName>
</protein>
<keyword evidence="2" id="KW-1185">Reference proteome</keyword>
<accession>A0ABQ8DHK4</accession>